<dbReference type="GO" id="GO:0046417">
    <property type="term" value="P:chorismate metabolic process"/>
    <property type="evidence" value="ECO:0007669"/>
    <property type="project" value="InterPro"/>
</dbReference>
<dbReference type="GO" id="GO:0004106">
    <property type="term" value="F:chorismate mutase activity"/>
    <property type="evidence" value="ECO:0007669"/>
    <property type="project" value="InterPro"/>
</dbReference>
<dbReference type="InterPro" id="IPR002701">
    <property type="entry name" value="CM_II_prokaryot"/>
</dbReference>
<gene>
    <name evidence="3" type="ORF">ASJ80_15100</name>
</gene>
<feature type="domain" description="Chorismate mutase" evidence="2">
    <location>
        <begin position="4"/>
        <end position="93"/>
    </location>
</feature>
<dbReference type="AlphaFoldDB" id="A0A2A2H9T7"/>
<dbReference type="SUPFAM" id="SSF48600">
    <property type="entry name" value="Chorismate mutase II"/>
    <property type="match status" value="1"/>
</dbReference>
<dbReference type="PROSITE" id="PS51168">
    <property type="entry name" value="CHORISMATE_MUT_2"/>
    <property type="match status" value="1"/>
</dbReference>
<name>A0A2A2H9T7_METBR</name>
<dbReference type="PANTHER" id="PTHR38041:SF1">
    <property type="entry name" value="CHORISMATE MUTASE"/>
    <property type="match status" value="1"/>
</dbReference>
<keyword evidence="4" id="KW-1185">Reference proteome</keyword>
<dbReference type="Gene3D" id="1.20.59.10">
    <property type="entry name" value="Chorismate mutase"/>
    <property type="match status" value="1"/>
</dbReference>
<protein>
    <submittedName>
        <fullName evidence="3">Chorismate mutase</fullName>
    </submittedName>
</protein>
<dbReference type="RefSeq" id="WP_069583600.1">
    <property type="nucleotide sequence ID" value="NZ_LMVM01000001.1"/>
</dbReference>
<dbReference type="SMART" id="SM00830">
    <property type="entry name" value="CM_2"/>
    <property type="match status" value="1"/>
</dbReference>
<evidence type="ECO:0000313" key="4">
    <source>
        <dbReference type="Proteomes" id="UP000217784"/>
    </source>
</evidence>
<dbReference type="InterPro" id="IPR036979">
    <property type="entry name" value="CM_dom_sf"/>
</dbReference>
<dbReference type="InterPro" id="IPR036263">
    <property type="entry name" value="Chorismate_II_sf"/>
</dbReference>
<dbReference type="NCBIfam" id="NF004925">
    <property type="entry name" value="PRK06285.1"/>
    <property type="match status" value="1"/>
</dbReference>
<dbReference type="OrthoDB" id="74728at2157"/>
<reference evidence="3 4" key="1">
    <citation type="journal article" date="2017" name="BMC Genomics">
        <title>Genomic analysis of methanogenic archaea reveals a shift towards energy conservation.</title>
        <authorList>
            <person name="Gilmore S.P."/>
            <person name="Henske J.K."/>
            <person name="Sexton J.A."/>
            <person name="Solomon K.V."/>
            <person name="Seppala S."/>
            <person name="Yoo J.I."/>
            <person name="Huyett L.M."/>
            <person name="Pressman A."/>
            <person name="Cogan J.Z."/>
            <person name="Kivenson V."/>
            <person name="Peng X."/>
            <person name="Tan Y."/>
            <person name="Valentine D.L."/>
            <person name="O'Malley M.A."/>
        </authorList>
    </citation>
    <scope>NUCLEOTIDE SEQUENCE [LARGE SCALE GENOMIC DNA]</scope>
    <source>
        <strain evidence="3 4">M.o.H.</strain>
    </source>
</reference>
<evidence type="ECO:0000259" key="2">
    <source>
        <dbReference type="PROSITE" id="PS51168"/>
    </source>
</evidence>
<dbReference type="Proteomes" id="UP000217784">
    <property type="component" value="Unassembled WGS sequence"/>
</dbReference>
<dbReference type="Pfam" id="PF01817">
    <property type="entry name" value="CM_2"/>
    <property type="match status" value="1"/>
</dbReference>
<evidence type="ECO:0000256" key="1">
    <source>
        <dbReference type="ARBA" id="ARBA00023235"/>
    </source>
</evidence>
<dbReference type="EMBL" id="LMVM01000001">
    <property type="protein sequence ID" value="PAV06157.1"/>
    <property type="molecule type" value="Genomic_DNA"/>
</dbReference>
<dbReference type="PANTHER" id="PTHR38041">
    <property type="entry name" value="CHORISMATE MUTASE"/>
    <property type="match status" value="1"/>
</dbReference>
<accession>A0A2A2H9T7</accession>
<dbReference type="GO" id="GO:0009697">
    <property type="term" value="P:salicylic acid biosynthetic process"/>
    <property type="evidence" value="ECO:0007669"/>
    <property type="project" value="TreeGrafter"/>
</dbReference>
<evidence type="ECO:0000313" key="3">
    <source>
        <dbReference type="EMBL" id="PAV06157.1"/>
    </source>
</evidence>
<comment type="caution">
    <text evidence="3">The sequence shown here is derived from an EMBL/GenBank/DDBJ whole genome shotgun (WGS) entry which is preliminary data.</text>
</comment>
<dbReference type="InterPro" id="IPR051331">
    <property type="entry name" value="Chorismate_mutase-related"/>
</dbReference>
<organism evidence="3 4">
    <name type="scientific">Methanobacterium bryantii</name>
    <dbReference type="NCBI Taxonomy" id="2161"/>
    <lineage>
        <taxon>Archaea</taxon>
        <taxon>Methanobacteriati</taxon>
        <taxon>Methanobacteriota</taxon>
        <taxon>Methanomada group</taxon>
        <taxon>Methanobacteria</taxon>
        <taxon>Methanobacteriales</taxon>
        <taxon>Methanobacteriaceae</taxon>
        <taxon>Methanobacterium</taxon>
    </lineage>
</organism>
<sequence length="99" mass="11471">MDKAEALKVLQESRVAIDKIDEELIYLIEKRTSLAKDIASAKLALGIPIEDKKREDYIQDKIKKISKEIDGDFINKIMNILMELNKKEQEKILRRNTNG</sequence>
<keyword evidence="1" id="KW-0413">Isomerase</keyword>
<proteinExistence type="predicted"/>